<name>A0ACB9TM23_HOLOL</name>
<evidence type="ECO:0000313" key="1">
    <source>
        <dbReference type="EMBL" id="KAI4467866.1"/>
    </source>
</evidence>
<organism evidence="1 2">
    <name type="scientific">Holotrichia oblita</name>
    <name type="common">Chafer beetle</name>
    <dbReference type="NCBI Taxonomy" id="644536"/>
    <lineage>
        <taxon>Eukaryota</taxon>
        <taxon>Metazoa</taxon>
        <taxon>Ecdysozoa</taxon>
        <taxon>Arthropoda</taxon>
        <taxon>Hexapoda</taxon>
        <taxon>Insecta</taxon>
        <taxon>Pterygota</taxon>
        <taxon>Neoptera</taxon>
        <taxon>Endopterygota</taxon>
        <taxon>Coleoptera</taxon>
        <taxon>Polyphaga</taxon>
        <taxon>Scarabaeiformia</taxon>
        <taxon>Scarabaeidae</taxon>
        <taxon>Melolonthinae</taxon>
        <taxon>Holotrichia</taxon>
    </lineage>
</organism>
<proteinExistence type="predicted"/>
<dbReference type="Proteomes" id="UP001056778">
    <property type="component" value="Chromosome 2"/>
</dbReference>
<sequence>MPGKRWNSQSQELVLNVLEYFEREKENGGPTLPVNAVYERVCDALHISRQTVYAIKQRKMRNPILSSPGKKRPRAKPKTKDLREPSKMEVRNTVYMYKERKHVTLHTLKDQLKTKDIVSLSTKSLATLMKNIIGFKQLWIGYMKTMQIFQPI</sequence>
<gene>
    <name evidence="1" type="ORF">MML48_2g00005411</name>
</gene>
<comment type="caution">
    <text evidence="1">The sequence shown here is derived from an EMBL/GenBank/DDBJ whole genome shotgun (WGS) entry which is preliminary data.</text>
</comment>
<protein>
    <submittedName>
        <fullName evidence="1">Uncharacterized protein</fullName>
    </submittedName>
</protein>
<dbReference type="EMBL" id="CM043016">
    <property type="protein sequence ID" value="KAI4467866.1"/>
    <property type="molecule type" value="Genomic_DNA"/>
</dbReference>
<accession>A0ACB9TM23</accession>
<keyword evidence="2" id="KW-1185">Reference proteome</keyword>
<evidence type="ECO:0000313" key="2">
    <source>
        <dbReference type="Proteomes" id="UP001056778"/>
    </source>
</evidence>
<reference evidence="1" key="1">
    <citation type="submission" date="2022-04" db="EMBL/GenBank/DDBJ databases">
        <title>Chromosome-scale genome assembly of Holotrichia oblita Faldermann.</title>
        <authorList>
            <person name="Rongchong L."/>
        </authorList>
    </citation>
    <scope>NUCLEOTIDE SEQUENCE</scope>
    <source>
        <strain evidence="1">81SQS9</strain>
    </source>
</reference>